<evidence type="ECO:0000313" key="3">
    <source>
        <dbReference type="EMBL" id="RED53016.1"/>
    </source>
</evidence>
<evidence type="ECO:0000259" key="2">
    <source>
        <dbReference type="Pfam" id="PF08327"/>
    </source>
</evidence>
<dbReference type="RefSeq" id="WP_116065616.1">
    <property type="nucleotide sequence ID" value="NZ_QRDZ01000052.1"/>
</dbReference>
<accession>A0A3D9HVT1</accession>
<dbReference type="OrthoDB" id="9803476at2"/>
<sequence length="157" mass="18258">MLANVYKSEKGYVARYEQDLEHSAHHAWTWLTDNGKLSQWFAELSSDDLRSGGRMRFDMGDGTFENMTITDFSEGSVLEYEWGEDSVRFEIEPRPNGCRLVLIETIRRITEHTPKDLAGWHVCLDVVQALMDGRPIPAREDEWKTRYEQYVQAIQAL</sequence>
<feature type="domain" description="Activator of Hsp90 ATPase homologue 1/2-like C-terminal" evidence="2">
    <location>
        <begin position="23"/>
        <end position="130"/>
    </location>
</feature>
<keyword evidence="4" id="KW-1185">Reference proteome</keyword>
<dbReference type="InterPro" id="IPR013538">
    <property type="entry name" value="ASHA1/2-like_C"/>
</dbReference>
<proteinExistence type="inferred from homology"/>
<evidence type="ECO:0000256" key="1">
    <source>
        <dbReference type="ARBA" id="ARBA00006817"/>
    </source>
</evidence>
<dbReference type="InterPro" id="IPR023393">
    <property type="entry name" value="START-like_dom_sf"/>
</dbReference>
<comment type="caution">
    <text evidence="3">The sequence shown here is derived from an EMBL/GenBank/DDBJ whole genome shotgun (WGS) entry which is preliminary data.</text>
</comment>
<dbReference type="Proteomes" id="UP000256977">
    <property type="component" value="Unassembled WGS sequence"/>
</dbReference>
<name>A0A3D9HVT1_9BACL</name>
<dbReference type="Gene3D" id="3.30.530.20">
    <property type="match status" value="1"/>
</dbReference>
<comment type="similarity">
    <text evidence="1">Belongs to the AHA1 family.</text>
</comment>
<dbReference type="EMBL" id="QRDZ01000052">
    <property type="protein sequence ID" value="RED53016.1"/>
    <property type="molecule type" value="Genomic_DNA"/>
</dbReference>
<evidence type="ECO:0000313" key="4">
    <source>
        <dbReference type="Proteomes" id="UP000256977"/>
    </source>
</evidence>
<gene>
    <name evidence="3" type="ORF">DFP98_15224</name>
</gene>
<dbReference type="AlphaFoldDB" id="A0A3D9HVT1"/>
<reference evidence="3 4" key="1">
    <citation type="submission" date="2018-07" db="EMBL/GenBank/DDBJ databases">
        <title>Genomic Encyclopedia of Type Strains, Phase III (KMG-III): the genomes of soil and plant-associated and newly described type strains.</title>
        <authorList>
            <person name="Whitman W."/>
        </authorList>
    </citation>
    <scope>NUCLEOTIDE SEQUENCE [LARGE SCALE GENOMIC DNA]</scope>
    <source>
        <strain evidence="3 4">CECT 7287</strain>
    </source>
</reference>
<dbReference type="SUPFAM" id="SSF55961">
    <property type="entry name" value="Bet v1-like"/>
    <property type="match status" value="1"/>
</dbReference>
<organism evidence="3 4">
    <name type="scientific">Cohnella phaseoli</name>
    <dbReference type="NCBI Taxonomy" id="456490"/>
    <lineage>
        <taxon>Bacteria</taxon>
        <taxon>Bacillati</taxon>
        <taxon>Bacillota</taxon>
        <taxon>Bacilli</taxon>
        <taxon>Bacillales</taxon>
        <taxon>Paenibacillaceae</taxon>
        <taxon>Cohnella</taxon>
    </lineage>
</organism>
<dbReference type="Pfam" id="PF08327">
    <property type="entry name" value="AHSA1"/>
    <property type="match status" value="1"/>
</dbReference>
<protein>
    <submittedName>
        <fullName evidence="3">Uncharacterized protein YndB with AHSA1/START domain</fullName>
    </submittedName>
</protein>
<dbReference type="CDD" id="cd08899">
    <property type="entry name" value="SRPBCC_CalC_Aha1-like_6"/>
    <property type="match status" value="1"/>
</dbReference>